<dbReference type="Proteomes" id="UP000268696">
    <property type="component" value="Chromosome"/>
</dbReference>
<proteinExistence type="predicted"/>
<evidence type="ECO:0000313" key="1">
    <source>
        <dbReference type="EMBL" id="AZE56874.1"/>
    </source>
</evidence>
<evidence type="ECO:0000313" key="2">
    <source>
        <dbReference type="Proteomes" id="UP000268696"/>
    </source>
</evidence>
<accession>A0A3G7UBW4</accession>
<dbReference type="EMBL" id="CP027754">
    <property type="protein sequence ID" value="AZE56874.1"/>
    <property type="molecule type" value="Genomic_DNA"/>
</dbReference>
<organism evidence="1 2">
    <name type="scientific">Pseudomonas synxantha</name>
    <dbReference type="NCBI Taxonomy" id="47883"/>
    <lineage>
        <taxon>Bacteria</taxon>
        <taxon>Pseudomonadati</taxon>
        <taxon>Pseudomonadota</taxon>
        <taxon>Gammaproteobacteria</taxon>
        <taxon>Pseudomonadales</taxon>
        <taxon>Pseudomonadaceae</taxon>
        <taxon>Pseudomonas</taxon>
    </lineage>
</organism>
<gene>
    <name evidence="1" type="ORF">C4K03_4736</name>
</gene>
<reference evidence="1 2" key="1">
    <citation type="submission" date="2018-03" db="EMBL/GenBank/DDBJ databases">
        <title>Diversity of phytobeneficial traits revealed by whole-genome analysis of worldwide-isolated phenazine-producing Pseudomonas spp.</title>
        <authorList>
            <person name="Biessy A."/>
            <person name="Novinscak A."/>
            <person name="Blom J."/>
            <person name="Leger G."/>
            <person name="Thomashow L.S."/>
            <person name="Cazorla F.M."/>
            <person name="Josic D."/>
            <person name="Filion M."/>
        </authorList>
    </citation>
    <scope>NUCLEOTIDE SEQUENCE [LARGE SCALE GENOMIC DNA]</scope>
    <source>
        <strain evidence="1 2">30B</strain>
    </source>
</reference>
<dbReference type="AlphaFoldDB" id="A0A3G7UBW4"/>
<evidence type="ECO:0008006" key="3">
    <source>
        <dbReference type="Google" id="ProtNLM"/>
    </source>
</evidence>
<name>A0A3G7UBW4_9PSED</name>
<protein>
    <recommendedName>
        <fullName evidence="3">Type III secretion protein HrpP</fullName>
    </recommendedName>
</protein>
<sequence length="108" mass="12111">MRANSADDVNDKGSASPTWRANSLEDLCADWAPLLSGTSTLELTVQLPRLGLLRLSVREYKTGLWYLHLRSAYASSCRHLEGSRERYTQLFARALNGQVDLEISRDPS</sequence>